<proteinExistence type="predicted"/>
<protein>
    <recommendedName>
        <fullName evidence="4">Mid2-like cell wall stress sensor domain protein</fullName>
    </recommendedName>
</protein>
<comment type="caution">
    <text evidence="2">The sequence shown here is derived from an EMBL/GenBank/DDBJ whole genome shotgun (WGS) entry which is preliminary data.</text>
</comment>
<dbReference type="Proteomes" id="UP000664081">
    <property type="component" value="Unassembled WGS sequence"/>
</dbReference>
<evidence type="ECO:0000313" key="2">
    <source>
        <dbReference type="EMBL" id="MBO1228188.1"/>
    </source>
</evidence>
<keyword evidence="1" id="KW-0472">Membrane</keyword>
<feature type="transmembrane region" description="Helical" evidence="1">
    <location>
        <begin position="36"/>
        <end position="55"/>
    </location>
</feature>
<dbReference type="EMBL" id="JAFNLT010000013">
    <property type="protein sequence ID" value="MBO1228188.1"/>
    <property type="molecule type" value="Genomic_DNA"/>
</dbReference>
<gene>
    <name evidence="2" type="ORF">J3T88_12885</name>
</gene>
<keyword evidence="3" id="KW-1185">Reference proteome</keyword>
<keyword evidence="1" id="KW-1133">Transmembrane helix</keyword>
<dbReference type="RefSeq" id="WP_207572464.1">
    <property type="nucleotide sequence ID" value="NZ_JAFNLQ010000006.1"/>
</dbReference>
<evidence type="ECO:0000256" key="1">
    <source>
        <dbReference type="SAM" id="Phobius"/>
    </source>
</evidence>
<evidence type="ECO:0008006" key="4">
    <source>
        <dbReference type="Google" id="ProtNLM"/>
    </source>
</evidence>
<reference evidence="2 3" key="1">
    <citation type="submission" date="2021-03" db="EMBL/GenBank/DDBJ databases">
        <title>Staphylococci and Mammaliicocci in bats.</title>
        <authorList>
            <person name="Fountain K."/>
        </authorList>
    </citation>
    <scope>NUCLEOTIDE SEQUENCE [LARGE SCALE GENOMIC DNA]</scope>
    <source>
        <strain evidence="2 3">18_1_E_SW</strain>
    </source>
</reference>
<accession>A0ABS3L3Q6</accession>
<keyword evidence="1" id="KW-0812">Transmembrane</keyword>
<sequence length="56" mass="6437">MVTLFSILLILSIIFAVYNMYRYFVKPNGRNSTNLYWLIGSLLLVIIIGIVTLQIT</sequence>
<feature type="transmembrane region" description="Helical" evidence="1">
    <location>
        <begin position="6"/>
        <end position="24"/>
    </location>
</feature>
<name>A0ABS3L3Q6_9STAP</name>
<organism evidence="2 3">
    <name type="scientific">Staphylococcus nepalensis</name>
    <dbReference type="NCBI Taxonomy" id="214473"/>
    <lineage>
        <taxon>Bacteria</taxon>
        <taxon>Bacillati</taxon>
        <taxon>Bacillota</taxon>
        <taxon>Bacilli</taxon>
        <taxon>Bacillales</taxon>
        <taxon>Staphylococcaceae</taxon>
        <taxon>Staphylococcus</taxon>
    </lineage>
</organism>
<evidence type="ECO:0000313" key="3">
    <source>
        <dbReference type="Proteomes" id="UP000664081"/>
    </source>
</evidence>